<dbReference type="PANTHER" id="PTHR42759">
    <property type="entry name" value="MOXR FAMILY PROTEIN"/>
    <property type="match status" value="1"/>
</dbReference>
<dbReference type="Pfam" id="PF07726">
    <property type="entry name" value="AAA_3"/>
    <property type="match status" value="1"/>
</dbReference>
<dbReference type="SUPFAM" id="SSF52540">
    <property type="entry name" value="P-loop containing nucleoside triphosphate hydrolases"/>
    <property type="match status" value="1"/>
</dbReference>
<evidence type="ECO:0000313" key="2">
    <source>
        <dbReference type="EMBL" id="UWM54394.1"/>
    </source>
</evidence>
<dbReference type="SMART" id="SM00382">
    <property type="entry name" value="AAA"/>
    <property type="match status" value="1"/>
</dbReference>
<dbReference type="PIRSF" id="PIRSF002849">
    <property type="entry name" value="AAA_ATPase_chaperone_MoxR_prd"/>
    <property type="match status" value="1"/>
</dbReference>
<accession>A0A9E7UB23</accession>
<dbReference type="Gene3D" id="3.40.50.300">
    <property type="entry name" value="P-loop containing nucleotide triphosphate hydrolases"/>
    <property type="match status" value="1"/>
</dbReference>
<feature type="domain" description="AAA+ ATPase" evidence="1">
    <location>
        <begin position="35"/>
        <end position="176"/>
    </location>
</feature>
<dbReference type="RefSeq" id="WP_260593414.1">
    <property type="nucleotide sequence ID" value="NZ_CP104003.1"/>
</dbReference>
<reference evidence="2" key="1">
    <citation type="submission" date="2022-09" db="EMBL/GenBank/DDBJ databases">
        <title>Diverse halophilic archaea isolated from saline environments.</title>
        <authorList>
            <person name="Cui H.-L."/>
        </authorList>
    </citation>
    <scope>NUCLEOTIDE SEQUENCE</scope>
    <source>
        <strain evidence="2">ZS-35-S2</strain>
    </source>
</reference>
<protein>
    <submittedName>
        <fullName evidence="2">MoxR family ATPase</fullName>
    </submittedName>
</protein>
<sequence>MEEAKAVYEALREEMESVLVGRPDVVELLTVALLVQGHVLIEGLPGVGKTTAAKLLAQASDLDVRRIQYTPDHRPADITGTYVYREGTGEFELRRGPVFANVVIADEINRGSPQTQSALLEAMEEQQVTLEGETLPVPTPFMVVATQNPIETSGTFDLPVAQRDRFEFQLEMGVPGRDIERALLDRLGERHQFEPGTVEKVVTAADIAKASEAVREVHVEPSVKEYIVDLVEESRAHPQVTYGASPRALFAFFNGARALAAIDGRDFVTPDDVLALAHAVLVHRLVLAPEVNMSDLSAADIVEDVVDTVEPPGSDFDLEGSAMDRWFGDGTSAGD</sequence>
<dbReference type="Pfam" id="PF17863">
    <property type="entry name" value="AAA_lid_2"/>
    <property type="match status" value="1"/>
</dbReference>
<gene>
    <name evidence="2" type="ORF">N0B31_20030</name>
</gene>
<evidence type="ECO:0000259" key="1">
    <source>
        <dbReference type="SMART" id="SM00382"/>
    </source>
</evidence>
<proteinExistence type="predicted"/>
<dbReference type="InterPro" id="IPR003593">
    <property type="entry name" value="AAA+_ATPase"/>
</dbReference>
<dbReference type="KEGG" id="ssai:N0B31_20030"/>
<dbReference type="PANTHER" id="PTHR42759:SF1">
    <property type="entry name" value="MAGNESIUM-CHELATASE SUBUNIT CHLD"/>
    <property type="match status" value="1"/>
</dbReference>
<dbReference type="InterPro" id="IPR050764">
    <property type="entry name" value="CbbQ/NirQ/NorQ/GpvN"/>
</dbReference>
<dbReference type="Proteomes" id="UP001057580">
    <property type="component" value="Chromosome"/>
</dbReference>
<dbReference type="GO" id="GO:0016887">
    <property type="term" value="F:ATP hydrolysis activity"/>
    <property type="evidence" value="ECO:0007669"/>
    <property type="project" value="InterPro"/>
</dbReference>
<organism evidence="2 3">
    <name type="scientific">Salinirubellus salinus</name>
    <dbReference type="NCBI Taxonomy" id="1364945"/>
    <lineage>
        <taxon>Archaea</taxon>
        <taxon>Methanobacteriati</taxon>
        <taxon>Methanobacteriota</taxon>
        <taxon>Stenosarchaea group</taxon>
        <taxon>Halobacteria</taxon>
        <taxon>Halobacteriales</taxon>
        <taxon>Natronomonadaceae</taxon>
        <taxon>Salinirubellus</taxon>
    </lineage>
</organism>
<evidence type="ECO:0000313" key="3">
    <source>
        <dbReference type="Proteomes" id="UP001057580"/>
    </source>
</evidence>
<name>A0A9E7UB23_9EURY</name>
<dbReference type="InterPro" id="IPR011703">
    <property type="entry name" value="ATPase_AAA-3"/>
</dbReference>
<dbReference type="GO" id="GO:0005524">
    <property type="term" value="F:ATP binding"/>
    <property type="evidence" value="ECO:0007669"/>
    <property type="project" value="InterPro"/>
</dbReference>
<dbReference type="Gene3D" id="1.10.8.80">
    <property type="entry name" value="Magnesium chelatase subunit I, C-Terminal domain"/>
    <property type="match status" value="1"/>
</dbReference>
<dbReference type="InterPro" id="IPR027417">
    <property type="entry name" value="P-loop_NTPase"/>
</dbReference>
<keyword evidence="3" id="KW-1185">Reference proteome</keyword>
<dbReference type="InterPro" id="IPR041628">
    <property type="entry name" value="ChlI/MoxR_AAA_lid"/>
</dbReference>
<dbReference type="GeneID" id="74944762"/>
<dbReference type="EMBL" id="CP104003">
    <property type="protein sequence ID" value="UWM54394.1"/>
    <property type="molecule type" value="Genomic_DNA"/>
</dbReference>
<dbReference type="AlphaFoldDB" id="A0A9E7UB23"/>